<reference evidence="1 2" key="1">
    <citation type="submission" date="2023-07" db="EMBL/GenBank/DDBJ databases">
        <title>Genomic Encyclopedia of Type Strains, Phase IV (KMG-IV): sequencing the most valuable type-strain genomes for metagenomic binning, comparative biology and taxonomic classification.</title>
        <authorList>
            <person name="Goeker M."/>
        </authorList>
    </citation>
    <scope>NUCLEOTIDE SEQUENCE [LARGE SCALE GENOMIC DNA]</scope>
    <source>
        <strain evidence="1 2">DSM 16460</strain>
    </source>
</reference>
<dbReference type="Gene3D" id="3.40.30.10">
    <property type="entry name" value="Glutaredoxin"/>
    <property type="match status" value="1"/>
</dbReference>
<organism evidence="1 2">
    <name type="scientific">Alkalibacillus salilacus</name>
    <dbReference type="NCBI Taxonomy" id="284582"/>
    <lineage>
        <taxon>Bacteria</taxon>
        <taxon>Bacillati</taxon>
        <taxon>Bacillota</taxon>
        <taxon>Bacilli</taxon>
        <taxon>Bacillales</taxon>
        <taxon>Bacillaceae</taxon>
        <taxon>Alkalibacillus</taxon>
    </lineage>
</organism>
<dbReference type="Pfam" id="PF11009">
    <property type="entry name" value="BrxC"/>
    <property type="match status" value="1"/>
</dbReference>
<dbReference type="Proteomes" id="UP001224359">
    <property type="component" value="Unassembled WGS sequence"/>
</dbReference>
<protein>
    <submittedName>
        <fullName evidence="1">Bacillithiol system protein YtxJ</fullName>
    </submittedName>
</protein>
<proteinExistence type="predicted"/>
<dbReference type="InterPro" id="IPR036249">
    <property type="entry name" value="Thioredoxin-like_sf"/>
</dbReference>
<dbReference type="NCBIfam" id="TIGR04019">
    <property type="entry name" value="B_thiol_YtxJ"/>
    <property type="match status" value="1"/>
</dbReference>
<dbReference type="SUPFAM" id="SSF52833">
    <property type="entry name" value="Thioredoxin-like"/>
    <property type="match status" value="1"/>
</dbReference>
<accession>A0ABT9VGQ9</accession>
<keyword evidence="2" id="KW-1185">Reference proteome</keyword>
<evidence type="ECO:0000313" key="2">
    <source>
        <dbReference type="Proteomes" id="UP001224359"/>
    </source>
</evidence>
<evidence type="ECO:0000313" key="1">
    <source>
        <dbReference type="EMBL" id="MDQ0160146.1"/>
    </source>
</evidence>
<sequence>MTVQQITEEAQLNSALNQDEAILLKHSLTCPISAEAKGHVESFASNHEIPAYIIHIQENRDLSNQVAEQFNIKHESPQVFYIKQGDVAYHTSHFEIKEDQLENVVQA</sequence>
<gene>
    <name evidence="1" type="ORF">J2S77_002148</name>
</gene>
<name>A0ABT9VGQ9_9BACI</name>
<dbReference type="InterPro" id="IPR022551">
    <property type="entry name" value="BrxC"/>
</dbReference>
<dbReference type="EMBL" id="JAUSTQ010000009">
    <property type="protein sequence ID" value="MDQ0160146.1"/>
    <property type="molecule type" value="Genomic_DNA"/>
</dbReference>
<comment type="caution">
    <text evidence="1">The sequence shown here is derived from an EMBL/GenBank/DDBJ whole genome shotgun (WGS) entry which is preliminary data.</text>
</comment>
<dbReference type="RefSeq" id="WP_306977174.1">
    <property type="nucleotide sequence ID" value="NZ_JAUSTQ010000009.1"/>
</dbReference>